<name>A0A401GWZ8_9APHY</name>
<accession>A0A401GWZ8</accession>
<sequence>MTAVEDAVEEVERWKEIEWERQRTVLLSHGANSTAQNDGVVQTRPIDRESRDIVEEIPQDIRTVLQSLNVTPVTKSFVLLSRVLPLLSPQWPQSTSTMHSSIDTP</sequence>
<dbReference type="EMBL" id="BFAD01000009">
    <property type="protein sequence ID" value="GBE86758.1"/>
    <property type="molecule type" value="Genomic_DNA"/>
</dbReference>
<protein>
    <submittedName>
        <fullName evidence="1">Uncharacterized protein</fullName>
    </submittedName>
</protein>
<gene>
    <name evidence="1" type="ORF">SCP_0906390</name>
</gene>
<dbReference type="RefSeq" id="XP_027617671.1">
    <property type="nucleotide sequence ID" value="XM_027761870.1"/>
</dbReference>
<comment type="caution">
    <text evidence="1">The sequence shown here is derived from an EMBL/GenBank/DDBJ whole genome shotgun (WGS) entry which is preliminary data.</text>
</comment>
<evidence type="ECO:0000313" key="1">
    <source>
        <dbReference type="EMBL" id="GBE86758.1"/>
    </source>
</evidence>
<dbReference type="Proteomes" id="UP000287166">
    <property type="component" value="Unassembled WGS sequence"/>
</dbReference>
<dbReference type="InParanoid" id="A0A401GWZ8"/>
<reference evidence="1 2" key="1">
    <citation type="journal article" date="2018" name="Sci. Rep.">
        <title>Genome sequence of the cauliflower mushroom Sparassis crispa (Hanabiratake) and its association with beneficial usage.</title>
        <authorList>
            <person name="Kiyama R."/>
            <person name="Furutani Y."/>
            <person name="Kawaguchi K."/>
            <person name="Nakanishi T."/>
        </authorList>
    </citation>
    <scope>NUCLEOTIDE SEQUENCE [LARGE SCALE GENOMIC DNA]</scope>
</reference>
<evidence type="ECO:0000313" key="2">
    <source>
        <dbReference type="Proteomes" id="UP000287166"/>
    </source>
</evidence>
<dbReference type="GeneID" id="38783675"/>
<proteinExistence type="predicted"/>
<dbReference type="AlphaFoldDB" id="A0A401GWZ8"/>
<organism evidence="1 2">
    <name type="scientific">Sparassis crispa</name>
    <dbReference type="NCBI Taxonomy" id="139825"/>
    <lineage>
        <taxon>Eukaryota</taxon>
        <taxon>Fungi</taxon>
        <taxon>Dikarya</taxon>
        <taxon>Basidiomycota</taxon>
        <taxon>Agaricomycotina</taxon>
        <taxon>Agaricomycetes</taxon>
        <taxon>Polyporales</taxon>
        <taxon>Sparassidaceae</taxon>
        <taxon>Sparassis</taxon>
    </lineage>
</organism>
<keyword evidence="2" id="KW-1185">Reference proteome</keyword>